<gene>
    <name evidence="1" type="ORF">PHMEG_00033111</name>
</gene>
<dbReference type="EMBL" id="NBNE01011439">
    <property type="protein sequence ID" value="OWY96590.1"/>
    <property type="molecule type" value="Genomic_DNA"/>
</dbReference>
<keyword evidence="2" id="KW-1185">Reference proteome</keyword>
<sequence>MIGSTATADIAVLQALSKRIQRSTEARFRAGCYLSELITLIPHRNRNRRQEAPKVEKTKKR</sequence>
<evidence type="ECO:0000313" key="1">
    <source>
        <dbReference type="EMBL" id="OWY96590.1"/>
    </source>
</evidence>
<dbReference type="Proteomes" id="UP000198211">
    <property type="component" value="Unassembled WGS sequence"/>
</dbReference>
<organism evidence="1 2">
    <name type="scientific">Phytophthora megakarya</name>
    <dbReference type="NCBI Taxonomy" id="4795"/>
    <lineage>
        <taxon>Eukaryota</taxon>
        <taxon>Sar</taxon>
        <taxon>Stramenopiles</taxon>
        <taxon>Oomycota</taxon>
        <taxon>Peronosporomycetes</taxon>
        <taxon>Peronosporales</taxon>
        <taxon>Peronosporaceae</taxon>
        <taxon>Phytophthora</taxon>
    </lineage>
</organism>
<reference evidence="2" key="1">
    <citation type="submission" date="2017-03" db="EMBL/GenBank/DDBJ databases">
        <title>Phytopthora megakarya and P. palmivora, two closely related causual agents of cacao black pod achieved similar genome size and gene model numbers by different mechanisms.</title>
        <authorList>
            <person name="Ali S."/>
            <person name="Shao J."/>
            <person name="Larry D.J."/>
            <person name="Kronmiller B."/>
            <person name="Shen D."/>
            <person name="Strem M.D."/>
            <person name="Melnick R.L."/>
            <person name="Guiltinan M.J."/>
            <person name="Tyler B.M."/>
            <person name="Meinhardt L.W."/>
            <person name="Bailey B.A."/>
        </authorList>
    </citation>
    <scope>NUCLEOTIDE SEQUENCE [LARGE SCALE GENOMIC DNA]</scope>
    <source>
        <strain evidence="2">zdho120</strain>
    </source>
</reference>
<accession>A0A225UU29</accession>
<proteinExistence type="predicted"/>
<dbReference type="AlphaFoldDB" id="A0A225UU29"/>
<evidence type="ECO:0000313" key="2">
    <source>
        <dbReference type="Proteomes" id="UP000198211"/>
    </source>
</evidence>
<comment type="caution">
    <text evidence="1">The sequence shown here is derived from an EMBL/GenBank/DDBJ whole genome shotgun (WGS) entry which is preliminary data.</text>
</comment>
<protein>
    <submittedName>
        <fullName evidence="1">Uncharacterized protein</fullName>
    </submittedName>
</protein>
<name>A0A225UU29_9STRA</name>